<feature type="transmembrane region" description="Helical" evidence="6">
    <location>
        <begin position="21"/>
        <end position="42"/>
    </location>
</feature>
<feature type="domain" description="ABC3 transporter permease C-terminal" evidence="7">
    <location>
        <begin position="63"/>
        <end position="175"/>
    </location>
</feature>
<comment type="similarity">
    <text evidence="6">Belongs to the ABC-4 integral membrane protein family.</text>
</comment>
<keyword evidence="9" id="KW-1185">Reference proteome</keyword>
<gene>
    <name evidence="8" type="primary">yxdM_2</name>
    <name evidence="8" type="ORF">DEAC_c31820</name>
</gene>
<dbReference type="EMBL" id="LDZY01000011">
    <property type="protein sequence ID" value="KLU64854.1"/>
    <property type="molecule type" value="Genomic_DNA"/>
</dbReference>
<dbReference type="PATRIC" id="fig|476652.3.peg.3354"/>
<protein>
    <submittedName>
        <fullName evidence="8">ABC transporter permease protein YxdM</fullName>
    </submittedName>
</protein>
<dbReference type="PANTHER" id="PTHR46795:SF3">
    <property type="entry name" value="ABC TRANSPORTER PERMEASE"/>
    <property type="match status" value="1"/>
</dbReference>
<reference evidence="8 9" key="1">
    <citation type="submission" date="2015-06" db="EMBL/GenBank/DDBJ databases">
        <title>Draft genome of the moderately acidophilic sulfate reducer Candidatus Desulfosporosinus acididurans strain M1.</title>
        <authorList>
            <person name="Poehlein A."/>
            <person name="Petzsch P."/>
            <person name="Johnson B.D."/>
            <person name="Schloemann M."/>
            <person name="Daniel R."/>
            <person name="Muehling M."/>
        </authorList>
    </citation>
    <scope>NUCLEOTIDE SEQUENCE [LARGE SCALE GENOMIC DNA]</scope>
    <source>
        <strain evidence="8 9">M1</strain>
    </source>
</reference>
<feature type="transmembrane region" description="Helical" evidence="6">
    <location>
        <begin position="594"/>
        <end position="616"/>
    </location>
</feature>
<comment type="subcellular location">
    <subcellularLocation>
        <location evidence="1 6">Cell membrane</location>
        <topology evidence="1 6">Multi-pass membrane protein</topology>
    </subcellularLocation>
</comment>
<dbReference type="AlphaFoldDB" id="A0A0J1FMX1"/>
<feature type="transmembrane region" description="Helical" evidence="6">
    <location>
        <begin position="286"/>
        <end position="311"/>
    </location>
</feature>
<evidence type="ECO:0000256" key="2">
    <source>
        <dbReference type="ARBA" id="ARBA00022475"/>
    </source>
</evidence>
<dbReference type="GO" id="GO:0005886">
    <property type="term" value="C:plasma membrane"/>
    <property type="evidence" value="ECO:0007669"/>
    <property type="project" value="UniProtKB-SubCell"/>
</dbReference>
<dbReference type="Pfam" id="PF02687">
    <property type="entry name" value="FtsX"/>
    <property type="match status" value="1"/>
</dbReference>
<dbReference type="GO" id="GO:0055085">
    <property type="term" value="P:transmembrane transport"/>
    <property type="evidence" value="ECO:0007669"/>
    <property type="project" value="UniProtKB-UniRule"/>
</dbReference>
<proteinExistence type="inferred from homology"/>
<keyword evidence="5 6" id="KW-0472">Membrane</keyword>
<evidence type="ECO:0000313" key="8">
    <source>
        <dbReference type="EMBL" id="KLU64854.1"/>
    </source>
</evidence>
<feature type="transmembrane region" description="Helical" evidence="6">
    <location>
        <begin position="231"/>
        <end position="254"/>
    </location>
</feature>
<sequence length="667" mass="74299">MSRFFYAKLAATNLKKNAQTYLPYILTCIGTVMMYYIMVFLAENKGLGKMSGGFQVQAILNLGSYVIAIFAVIFLFYTHSFLIKRRKKEFGLFNILGMEKKHIARVLGFETLYVAVISLGAGLLGGILLSKLIFMVLLKILNFEVPLGFNVSGPALAAALVLFAVIFLLTLLNTLRQIHLAKPVELLQGGQTGEKEPKTKWPLVVIGTLSLGAGYYISLTTQSPLTALSQFFYAVLLVMVGTYCLFTAGSIAVLKLLRRNKRYYYQTRHFTAVAGMMYRMKQNAVGLANICIMATAVLVMVSTTVSLYVGMEDVLRTRYPQTIMISAPISTQQSVEGLQRSVHKVLAKHRLVVQDRLDYRYLFFPGNQEGGTVITAKSKISISNATSSLREYYLIPLEDYNRLTHKTVSLGDQEILIYSGSSKYENDTLTVLNRTFTVKERLDSFFEKSLERSSISGSYYIVVKDMDVIKTMEATLAKENRNESSGYNYYLGFDLDAGEADISAVYQDIRTAVGSDYPGSSIESPVAAKESFFAVYGGLFFLGIFLGALFIMATVLIIYYKQVSEGYDDKARFEIMQKVGMSREEVKGSIRSQVLTVFFLPLVTAGIHIAFAFPIITKLLAVLNLTNVGLFAWCLVGTILVFALFYALVYGLTAKVYYRIVSWGTSV</sequence>
<keyword evidence="4 6" id="KW-1133">Transmembrane helix</keyword>
<feature type="transmembrane region" description="Helical" evidence="6">
    <location>
        <begin position="201"/>
        <end position="219"/>
    </location>
</feature>
<accession>A0A0J1FMX1</accession>
<evidence type="ECO:0000256" key="1">
    <source>
        <dbReference type="ARBA" id="ARBA00004651"/>
    </source>
</evidence>
<evidence type="ECO:0000256" key="3">
    <source>
        <dbReference type="ARBA" id="ARBA00022692"/>
    </source>
</evidence>
<feature type="transmembrane region" description="Helical" evidence="6">
    <location>
        <begin position="103"/>
        <end position="129"/>
    </location>
</feature>
<feature type="transmembrane region" description="Helical" evidence="6">
    <location>
        <begin position="628"/>
        <end position="649"/>
    </location>
</feature>
<feature type="transmembrane region" description="Helical" evidence="6">
    <location>
        <begin position="533"/>
        <end position="560"/>
    </location>
</feature>
<evidence type="ECO:0000313" key="9">
    <source>
        <dbReference type="Proteomes" id="UP000036356"/>
    </source>
</evidence>
<dbReference type="Proteomes" id="UP000036356">
    <property type="component" value="Unassembled WGS sequence"/>
</dbReference>
<feature type="transmembrane region" description="Helical" evidence="6">
    <location>
        <begin position="149"/>
        <end position="172"/>
    </location>
</feature>
<keyword evidence="2 6" id="KW-1003">Cell membrane</keyword>
<dbReference type="InterPro" id="IPR027022">
    <property type="entry name" value="ABC_permease_BceB-typ"/>
</dbReference>
<name>A0A0J1FMX1_9FIRM</name>
<dbReference type="InterPro" id="IPR003838">
    <property type="entry name" value="ABC3_permease_C"/>
</dbReference>
<evidence type="ECO:0000256" key="5">
    <source>
        <dbReference type="ARBA" id="ARBA00023136"/>
    </source>
</evidence>
<dbReference type="PIRSF" id="PIRSF018968">
    <property type="entry name" value="ABC_permease_BceB"/>
    <property type="match status" value="1"/>
</dbReference>
<evidence type="ECO:0000259" key="7">
    <source>
        <dbReference type="Pfam" id="PF02687"/>
    </source>
</evidence>
<dbReference type="RefSeq" id="WP_047810998.1">
    <property type="nucleotide sequence ID" value="NZ_LDZY01000011.1"/>
</dbReference>
<feature type="transmembrane region" description="Helical" evidence="6">
    <location>
        <begin position="62"/>
        <end position="82"/>
    </location>
</feature>
<comment type="caution">
    <text evidence="8">The sequence shown here is derived from an EMBL/GenBank/DDBJ whole genome shotgun (WGS) entry which is preliminary data.</text>
</comment>
<keyword evidence="3 6" id="KW-0812">Transmembrane</keyword>
<keyword evidence="6" id="KW-0813">Transport</keyword>
<evidence type="ECO:0000256" key="4">
    <source>
        <dbReference type="ARBA" id="ARBA00022989"/>
    </source>
</evidence>
<evidence type="ECO:0000256" key="6">
    <source>
        <dbReference type="PIRNR" id="PIRNR018968"/>
    </source>
</evidence>
<dbReference type="PANTHER" id="PTHR46795">
    <property type="entry name" value="ABC TRANSPORTER PERMEASE-RELATED-RELATED"/>
    <property type="match status" value="1"/>
</dbReference>
<dbReference type="InterPro" id="IPR052536">
    <property type="entry name" value="ABC-4_Integral_Memb_Prot"/>
</dbReference>
<organism evidence="8 9">
    <name type="scientific">Desulfosporosinus acididurans</name>
    <dbReference type="NCBI Taxonomy" id="476652"/>
    <lineage>
        <taxon>Bacteria</taxon>
        <taxon>Bacillati</taxon>
        <taxon>Bacillota</taxon>
        <taxon>Clostridia</taxon>
        <taxon>Eubacteriales</taxon>
        <taxon>Desulfitobacteriaceae</taxon>
        <taxon>Desulfosporosinus</taxon>
    </lineage>
</organism>
<dbReference type="STRING" id="476652.DEAC_c31820"/>